<evidence type="ECO:0000313" key="11">
    <source>
        <dbReference type="EMBL" id="SDD14011.1"/>
    </source>
</evidence>
<evidence type="ECO:0000256" key="5">
    <source>
        <dbReference type="ARBA" id="ARBA00023244"/>
    </source>
</evidence>
<reference evidence="12" key="1">
    <citation type="submission" date="2016-10" db="EMBL/GenBank/DDBJ databases">
        <authorList>
            <person name="Varghese N."/>
            <person name="Submissions S."/>
        </authorList>
    </citation>
    <scope>NUCLEOTIDE SEQUENCE [LARGE SCALE GENOMIC DNA]</scope>
    <source>
        <strain evidence="12">DSM 21620</strain>
    </source>
</reference>
<dbReference type="AlphaFoldDB" id="A0A1G6SBG3"/>
<keyword evidence="4 9" id="KW-0456">Lyase</keyword>
<dbReference type="RefSeq" id="WP_093727664.1">
    <property type="nucleotide sequence ID" value="NZ_FMZB01000007.1"/>
</dbReference>
<dbReference type="EMBL" id="FMZB01000007">
    <property type="protein sequence ID" value="SDD14011.1"/>
    <property type="molecule type" value="Genomic_DNA"/>
</dbReference>
<name>A0A1G6SBG3_9BACI</name>
<protein>
    <recommendedName>
        <fullName evidence="7 9">Uroporphyrinogen-III synthase</fullName>
        <ecNumber evidence="3 9">4.2.1.75</ecNumber>
    </recommendedName>
</protein>
<sequence>MSRLPAVKVLVTRPKLKAVHLAEELAEAGAKPIIVPLLTFHTRIDDGNAKLCQEGERFDWLFFSSTNGVEHFHALLSAYSSLEAWSHCHIAAVGQKTAEEIERLFGREADLVPDDYTADALAATFAQAHDSASRILLIQGNLSRPALANGLKRNGFVFEKMVVYDTVEEISEQELLNDVLKKEQPEVLTFTSPSSIEAFLAFIDDAELEQKQLDKLCLVIGPTTEEAAKRHGFRNILLPAQYTADAMIDILVHFYEQRTGE</sequence>
<dbReference type="UniPathway" id="UPA00251">
    <property type="reaction ID" value="UER00320"/>
</dbReference>
<dbReference type="Gene3D" id="3.40.50.10090">
    <property type="match status" value="2"/>
</dbReference>
<dbReference type="Pfam" id="PF02602">
    <property type="entry name" value="HEM4"/>
    <property type="match status" value="1"/>
</dbReference>
<evidence type="ECO:0000256" key="1">
    <source>
        <dbReference type="ARBA" id="ARBA00004772"/>
    </source>
</evidence>
<dbReference type="InterPro" id="IPR036108">
    <property type="entry name" value="4pyrrol_syn_uPrphyn_synt_sf"/>
</dbReference>
<evidence type="ECO:0000256" key="8">
    <source>
        <dbReference type="ARBA" id="ARBA00048617"/>
    </source>
</evidence>
<dbReference type="GO" id="GO:0032259">
    <property type="term" value="P:methylation"/>
    <property type="evidence" value="ECO:0007669"/>
    <property type="project" value="UniProtKB-KW"/>
</dbReference>
<dbReference type="CDD" id="cd06578">
    <property type="entry name" value="HemD"/>
    <property type="match status" value="1"/>
</dbReference>
<keyword evidence="12" id="KW-1185">Reference proteome</keyword>
<organism evidence="11 12">
    <name type="scientific">Terribacillus halophilus</name>
    <dbReference type="NCBI Taxonomy" id="361279"/>
    <lineage>
        <taxon>Bacteria</taxon>
        <taxon>Bacillati</taxon>
        <taxon>Bacillota</taxon>
        <taxon>Bacilli</taxon>
        <taxon>Bacillales</taxon>
        <taxon>Bacillaceae</taxon>
        <taxon>Terribacillus</taxon>
    </lineage>
</organism>
<gene>
    <name evidence="11" type="ORF">SAMN05421663_10744</name>
</gene>
<dbReference type="GO" id="GO:0006780">
    <property type="term" value="P:uroporphyrinogen III biosynthetic process"/>
    <property type="evidence" value="ECO:0007669"/>
    <property type="project" value="UniProtKB-UniRule"/>
</dbReference>
<accession>A0A1G6SBG3</accession>
<keyword evidence="11" id="KW-0808">Transferase</keyword>
<dbReference type="Proteomes" id="UP000198666">
    <property type="component" value="Unassembled WGS sequence"/>
</dbReference>
<evidence type="ECO:0000256" key="3">
    <source>
        <dbReference type="ARBA" id="ARBA00013109"/>
    </source>
</evidence>
<evidence type="ECO:0000256" key="7">
    <source>
        <dbReference type="ARBA" id="ARBA00040167"/>
    </source>
</evidence>
<dbReference type="PANTHER" id="PTHR38042">
    <property type="entry name" value="UROPORPHYRINOGEN-III SYNTHASE, CHLOROPLASTIC"/>
    <property type="match status" value="1"/>
</dbReference>
<comment type="pathway">
    <text evidence="1 9">Porphyrin-containing compound metabolism; protoporphyrin-IX biosynthesis; coproporphyrinogen-III from 5-aminolevulinate: step 3/4.</text>
</comment>
<proteinExistence type="inferred from homology"/>
<dbReference type="EC" id="4.2.1.75" evidence="3 9"/>
<keyword evidence="5 9" id="KW-0627">Porphyrin biosynthesis</keyword>
<dbReference type="PANTHER" id="PTHR38042:SF1">
    <property type="entry name" value="UROPORPHYRINOGEN-III SYNTHASE, CHLOROPLASTIC"/>
    <property type="match status" value="1"/>
</dbReference>
<dbReference type="GO" id="GO:0006782">
    <property type="term" value="P:protoporphyrinogen IX biosynthetic process"/>
    <property type="evidence" value="ECO:0007669"/>
    <property type="project" value="UniProtKB-UniRule"/>
</dbReference>
<comment type="catalytic activity">
    <reaction evidence="8 9">
        <text>hydroxymethylbilane = uroporphyrinogen III + H2O</text>
        <dbReference type="Rhea" id="RHEA:18965"/>
        <dbReference type="ChEBI" id="CHEBI:15377"/>
        <dbReference type="ChEBI" id="CHEBI:57308"/>
        <dbReference type="ChEBI" id="CHEBI:57845"/>
        <dbReference type="EC" id="4.2.1.75"/>
    </reaction>
</comment>
<evidence type="ECO:0000259" key="10">
    <source>
        <dbReference type="Pfam" id="PF02602"/>
    </source>
</evidence>
<evidence type="ECO:0000256" key="2">
    <source>
        <dbReference type="ARBA" id="ARBA00008133"/>
    </source>
</evidence>
<evidence type="ECO:0000256" key="6">
    <source>
        <dbReference type="ARBA" id="ARBA00037589"/>
    </source>
</evidence>
<dbReference type="OrthoDB" id="9815856at2"/>
<comment type="function">
    <text evidence="6 9">Catalyzes cyclization of the linear tetrapyrrole, hydroxymethylbilane, to the macrocyclic uroporphyrinogen III.</text>
</comment>
<keyword evidence="11" id="KW-0489">Methyltransferase</keyword>
<dbReference type="GO" id="GO:0008168">
    <property type="term" value="F:methyltransferase activity"/>
    <property type="evidence" value="ECO:0007669"/>
    <property type="project" value="UniProtKB-KW"/>
</dbReference>
<dbReference type="STRING" id="361279.SAMN05421663_10744"/>
<dbReference type="GO" id="GO:0004852">
    <property type="term" value="F:uroporphyrinogen-III synthase activity"/>
    <property type="evidence" value="ECO:0007669"/>
    <property type="project" value="UniProtKB-UniRule"/>
</dbReference>
<feature type="domain" description="Tetrapyrrole biosynthesis uroporphyrinogen III synthase" evidence="10">
    <location>
        <begin position="21"/>
        <end position="248"/>
    </location>
</feature>
<evidence type="ECO:0000256" key="4">
    <source>
        <dbReference type="ARBA" id="ARBA00023239"/>
    </source>
</evidence>
<evidence type="ECO:0000313" key="12">
    <source>
        <dbReference type="Proteomes" id="UP000198666"/>
    </source>
</evidence>
<comment type="similarity">
    <text evidence="2 9">Belongs to the uroporphyrinogen-III synthase family.</text>
</comment>
<evidence type="ECO:0000256" key="9">
    <source>
        <dbReference type="RuleBase" id="RU366031"/>
    </source>
</evidence>
<dbReference type="InterPro" id="IPR003754">
    <property type="entry name" value="4pyrrol_synth_uPrphyn_synth"/>
</dbReference>
<dbReference type="InterPro" id="IPR039793">
    <property type="entry name" value="UROS/Hem4"/>
</dbReference>
<dbReference type="SUPFAM" id="SSF69618">
    <property type="entry name" value="HemD-like"/>
    <property type="match status" value="1"/>
</dbReference>